<dbReference type="NCBIfam" id="NF007739">
    <property type="entry name" value="PRK10419.1"/>
    <property type="match status" value="2"/>
</dbReference>
<dbReference type="EMBL" id="CP092423">
    <property type="protein sequence ID" value="ULP42129.1"/>
    <property type="molecule type" value="Genomic_DNA"/>
</dbReference>
<dbReference type="SUPFAM" id="SSF52540">
    <property type="entry name" value="P-loop containing nucleoside triphosphate hydrolases"/>
    <property type="match status" value="2"/>
</dbReference>
<protein>
    <submittedName>
        <fullName evidence="9">ABC transporter ATP-binding protein</fullName>
    </submittedName>
</protein>
<keyword evidence="6 9" id="KW-0067">ATP-binding</keyword>
<dbReference type="InterPro" id="IPR017871">
    <property type="entry name" value="ABC_transporter-like_CS"/>
</dbReference>
<proteinExistence type="inferred from homology"/>
<dbReference type="NCBIfam" id="NF008453">
    <property type="entry name" value="PRK11308.1"/>
    <property type="match status" value="2"/>
</dbReference>
<evidence type="ECO:0000256" key="6">
    <source>
        <dbReference type="ARBA" id="ARBA00022840"/>
    </source>
</evidence>
<evidence type="ECO:0000313" key="10">
    <source>
        <dbReference type="Proteomes" id="UP001055171"/>
    </source>
</evidence>
<organism evidence="9 10">
    <name type="scientific">Mycobacterium lentiflavum</name>
    <dbReference type="NCBI Taxonomy" id="141349"/>
    <lineage>
        <taxon>Bacteria</taxon>
        <taxon>Bacillati</taxon>
        <taxon>Actinomycetota</taxon>
        <taxon>Actinomycetes</taxon>
        <taxon>Mycobacteriales</taxon>
        <taxon>Mycobacteriaceae</taxon>
        <taxon>Mycobacterium</taxon>
        <taxon>Mycobacterium simiae complex</taxon>
    </lineage>
</organism>
<dbReference type="Pfam" id="PF00005">
    <property type="entry name" value="ABC_tran"/>
    <property type="match status" value="2"/>
</dbReference>
<name>A0ABY3UU32_MYCLN</name>
<dbReference type="InterPro" id="IPR013563">
    <property type="entry name" value="Oligopep_ABC_C"/>
</dbReference>
<evidence type="ECO:0000259" key="8">
    <source>
        <dbReference type="PROSITE" id="PS50893"/>
    </source>
</evidence>
<accession>A0ABY3UU32</accession>
<dbReference type="PROSITE" id="PS00211">
    <property type="entry name" value="ABC_TRANSPORTER_1"/>
    <property type="match status" value="2"/>
</dbReference>
<evidence type="ECO:0000256" key="4">
    <source>
        <dbReference type="ARBA" id="ARBA00022475"/>
    </source>
</evidence>
<evidence type="ECO:0000256" key="2">
    <source>
        <dbReference type="ARBA" id="ARBA00005417"/>
    </source>
</evidence>
<keyword evidence="5" id="KW-0547">Nucleotide-binding</keyword>
<evidence type="ECO:0000256" key="1">
    <source>
        <dbReference type="ARBA" id="ARBA00004202"/>
    </source>
</evidence>
<dbReference type="PROSITE" id="PS50893">
    <property type="entry name" value="ABC_TRANSPORTER_2"/>
    <property type="match status" value="2"/>
</dbReference>
<sequence length="541" mass="58862">MTAAESPLLKVEGLEVRFGDHDPAVSGVDLRVMRGQTVAVVGESGSGKSTTAAAVLGLLPPGGRITAGRITFDGQDITAADRKLLRSIRGRRIGYVPQDPMTNLNPVWKVGFQIREALRANTDGRQSRRRAVELLAQAGMPDPEKQAGKYPHQLSGGMCQRALIAIGLAGHPQLLIADEPTSALDVTVQRQVLDHLQRLTDELDTALLLITHDLALAAERAEQVVVVHRGMVVESGAAQSILRNPRHEYTRRLVAAAPSLTVRSSARQRPAADSGASDILVASELTKVYRESHGVPWRRPGFRAVDAVSFGLKRGRTLAIVGESGSGKSTVARMTLALLQPTSGTVVFDGTEISDARNRHAMMAFRRRVQPVFQNPYSSLDPMYSVFRAIEEPLRIHRVGDRRQRETAVRDLVDQVALPSSVLGRLPRELSGGQRQRVAIARALALRPEVLVCDEAVSALDVLVQAQILDLLASLQAELGLAYLFISHDLAVIRQIADDVLVMRAGRIVERAATEELFTRPGHEYTRQLLEAIPGASMPPR</sequence>
<keyword evidence="10" id="KW-1185">Reference proteome</keyword>
<evidence type="ECO:0000256" key="5">
    <source>
        <dbReference type="ARBA" id="ARBA00022741"/>
    </source>
</evidence>
<dbReference type="PANTHER" id="PTHR43297">
    <property type="entry name" value="OLIGOPEPTIDE TRANSPORT ATP-BINDING PROTEIN APPD"/>
    <property type="match status" value="1"/>
</dbReference>
<keyword evidence="4" id="KW-1003">Cell membrane</keyword>
<comment type="similarity">
    <text evidence="2">Belongs to the ABC transporter superfamily.</text>
</comment>
<dbReference type="InterPro" id="IPR003439">
    <property type="entry name" value="ABC_transporter-like_ATP-bd"/>
</dbReference>
<gene>
    <name evidence="9" type="ORF">MJO58_25550</name>
</gene>
<dbReference type="InterPro" id="IPR027417">
    <property type="entry name" value="P-loop_NTPase"/>
</dbReference>
<dbReference type="Gene3D" id="3.40.50.300">
    <property type="entry name" value="P-loop containing nucleotide triphosphate hydrolases"/>
    <property type="match status" value="2"/>
</dbReference>
<dbReference type="GO" id="GO:0005524">
    <property type="term" value="F:ATP binding"/>
    <property type="evidence" value="ECO:0007669"/>
    <property type="project" value="UniProtKB-KW"/>
</dbReference>
<evidence type="ECO:0000256" key="3">
    <source>
        <dbReference type="ARBA" id="ARBA00022448"/>
    </source>
</evidence>
<evidence type="ECO:0000256" key="7">
    <source>
        <dbReference type="ARBA" id="ARBA00023136"/>
    </source>
</evidence>
<dbReference type="SMART" id="SM00382">
    <property type="entry name" value="AAA"/>
    <property type="match status" value="2"/>
</dbReference>
<dbReference type="PANTHER" id="PTHR43297:SF2">
    <property type="entry name" value="DIPEPTIDE TRANSPORT ATP-BINDING PROTEIN DPPD"/>
    <property type="match status" value="1"/>
</dbReference>
<feature type="domain" description="ABC transporter" evidence="8">
    <location>
        <begin position="9"/>
        <end position="254"/>
    </location>
</feature>
<dbReference type="RefSeq" id="WP_239721384.1">
    <property type="nucleotide sequence ID" value="NZ_CP092423.2"/>
</dbReference>
<comment type="subcellular location">
    <subcellularLocation>
        <location evidence="1">Cell membrane</location>
        <topology evidence="1">Peripheral membrane protein</topology>
    </subcellularLocation>
</comment>
<feature type="domain" description="ABC transporter" evidence="8">
    <location>
        <begin position="280"/>
        <end position="530"/>
    </location>
</feature>
<reference evidence="9" key="1">
    <citation type="submission" date="2022-08" db="EMBL/GenBank/DDBJ databases">
        <title>Complete genome sequence of 14 non-tuberculosis mycobacteria type-strains.</title>
        <authorList>
            <person name="Igarashi Y."/>
            <person name="Osugi A."/>
            <person name="Mitarai S."/>
        </authorList>
    </citation>
    <scope>NUCLEOTIDE SEQUENCE</scope>
    <source>
        <strain evidence="9">ATCC 51985</strain>
    </source>
</reference>
<dbReference type="Proteomes" id="UP001055171">
    <property type="component" value="Chromosome"/>
</dbReference>
<dbReference type="InterPro" id="IPR050388">
    <property type="entry name" value="ABC_Ni/Peptide_Import"/>
</dbReference>
<dbReference type="InterPro" id="IPR003593">
    <property type="entry name" value="AAA+_ATPase"/>
</dbReference>
<keyword evidence="3" id="KW-0813">Transport</keyword>
<keyword evidence="7" id="KW-0472">Membrane</keyword>
<evidence type="ECO:0000313" key="9">
    <source>
        <dbReference type="EMBL" id="ULP42129.1"/>
    </source>
</evidence>
<dbReference type="CDD" id="cd03257">
    <property type="entry name" value="ABC_NikE_OppD_transporters"/>
    <property type="match status" value="2"/>
</dbReference>
<dbReference type="Pfam" id="PF08352">
    <property type="entry name" value="oligo_HPY"/>
    <property type="match status" value="2"/>
</dbReference>